<gene>
    <name evidence="2" type="ORF">L1049_004418</name>
</gene>
<comment type="caution">
    <text evidence="2">The sequence shown here is derived from an EMBL/GenBank/DDBJ whole genome shotgun (WGS) entry which is preliminary data.</text>
</comment>
<dbReference type="Proteomes" id="UP001415857">
    <property type="component" value="Unassembled WGS sequence"/>
</dbReference>
<proteinExistence type="predicted"/>
<evidence type="ECO:0000256" key="1">
    <source>
        <dbReference type="SAM" id="Phobius"/>
    </source>
</evidence>
<keyword evidence="1" id="KW-0812">Transmembrane</keyword>
<feature type="transmembrane region" description="Helical" evidence="1">
    <location>
        <begin position="201"/>
        <end position="220"/>
    </location>
</feature>
<name>A0AAP0X088_LIQFO</name>
<dbReference type="EMBL" id="JBBPBK010000007">
    <property type="protein sequence ID" value="KAK9281515.1"/>
    <property type="molecule type" value="Genomic_DNA"/>
</dbReference>
<organism evidence="2 3">
    <name type="scientific">Liquidambar formosana</name>
    <name type="common">Formosan gum</name>
    <dbReference type="NCBI Taxonomy" id="63359"/>
    <lineage>
        <taxon>Eukaryota</taxon>
        <taxon>Viridiplantae</taxon>
        <taxon>Streptophyta</taxon>
        <taxon>Embryophyta</taxon>
        <taxon>Tracheophyta</taxon>
        <taxon>Spermatophyta</taxon>
        <taxon>Magnoliopsida</taxon>
        <taxon>eudicotyledons</taxon>
        <taxon>Gunneridae</taxon>
        <taxon>Pentapetalae</taxon>
        <taxon>Saxifragales</taxon>
        <taxon>Altingiaceae</taxon>
        <taxon>Liquidambar</taxon>
    </lineage>
</organism>
<accession>A0AAP0X088</accession>
<keyword evidence="1" id="KW-0472">Membrane</keyword>
<evidence type="ECO:0000313" key="2">
    <source>
        <dbReference type="EMBL" id="KAK9281515.1"/>
    </source>
</evidence>
<reference evidence="2 3" key="1">
    <citation type="journal article" date="2024" name="Plant J.">
        <title>Genome sequences and population genomics reveal climatic adaptation and genomic divergence between two closely related sweetgum species.</title>
        <authorList>
            <person name="Xu W.Q."/>
            <person name="Ren C.Q."/>
            <person name="Zhang X.Y."/>
            <person name="Comes H.P."/>
            <person name="Liu X.H."/>
            <person name="Li Y.G."/>
            <person name="Kettle C.J."/>
            <person name="Jalonen R."/>
            <person name="Gaisberger H."/>
            <person name="Ma Y.Z."/>
            <person name="Qiu Y.X."/>
        </authorList>
    </citation>
    <scope>NUCLEOTIDE SEQUENCE [LARGE SCALE GENOMIC DNA]</scope>
    <source>
        <strain evidence="2">Hangzhou</strain>
    </source>
</reference>
<evidence type="ECO:0000313" key="3">
    <source>
        <dbReference type="Proteomes" id="UP001415857"/>
    </source>
</evidence>
<keyword evidence="3" id="KW-1185">Reference proteome</keyword>
<sequence>MIPRGSTSFCLYDTRGLSDDLSDNIKMINHWMTKGVRHGTLVIRDSDSLSLRNRMKSKARQNGYNSSENRMVNFVIYVVNGLSVLKSMDNDDTADTNYTKMIATTFNSPYLSFKDDKPVIVVTHGDLLSLSDRSRIRVHLGELLGIPPAKQIFDIPESCDPATDLAIVDMVRYSLEHADRNLSHKDWVMDKAWVINKVRSVSLSACIFLLIALGIAIITAHKHHAHVHPAPRSKPHIKWHAIRHLWMD</sequence>
<dbReference type="PANTHER" id="PTHR14241">
    <property type="entry name" value="INTERFERON-INDUCED PROTEIN 44"/>
    <property type="match status" value="1"/>
</dbReference>
<dbReference type="AlphaFoldDB" id="A0AAP0X088"/>
<keyword evidence="1" id="KW-1133">Transmembrane helix</keyword>
<protein>
    <submittedName>
        <fullName evidence="2">Uncharacterized protein</fullName>
    </submittedName>
</protein>
<dbReference type="PANTHER" id="PTHR14241:SF32">
    <property type="entry name" value="VWFA DOMAIN-CONTAINING PROTEIN-RELATED"/>
    <property type="match status" value="1"/>
</dbReference>